<feature type="domain" description="4Fe-4S ferredoxin-type" evidence="13">
    <location>
        <begin position="101"/>
        <end position="130"/>
    </location>
</feature>
<gene>
    <name evidence="14" type="ORF">KP79_PYT16221</name>
</gene>
<dbReference type="HAMAP" id="MF_01351">
    <property type="entry name" value="NDH1_NuoI"/>
    <property type="match status" value="1"/>
</dbReference>
<dbReference type="InterPro" id="IPR017900">
    <property type="entry name" value="4Fe4S_Fe_S_CS"/>
</dbReference>
<dbReference type="GO" id="GO:0005929">
    <property type="term" value="C:cilium"/>
    <property type="evidence" value="ECO:0007669"/>
    <property type="project" value="UniProtKB-ARBA"/>
</dbReference>
<dbReference type="Pfam" id="PF08477">
    <property type="entry name" value="Roc"/>
    <property type="match status" value="1"/>
</dbReference>
<comment type="similarity">
    <text evidence="3">Belongs to the complex I 23 kDa subunit family.</text>
</comment>
<dbReference type="GO" id="GO:0032981">
    <property type="term" value="P:mitochondrial respiratory chain complex I assembly"/>
    <property type="evidence" value="ECO:0007669"/>
    <property type="project" value="TreeGrafter"/>
</dbReference>
<reference evidence="14 15" key="1">
    <citation type="journal article" date="2017" name="Nat. Ecol. Evol.">
        <title>Scallop genome provides insights into evolution of bilaterian karyotype and development.</title>
        <authorList>
            <person name="Wang S."/>
            <person name="Zhang J."/>
            <person name="Jiao W."/>
            <person name="Li J."/>
            <person name="Xun X."/>
            <person name="Sun Y."/>
            <person name="Guo X."/>
            <person name="Huan P."/>
            <person name="Dong B."/>
            <person name="Zhang L."/>
            <person name="Hu X."/>
            <person name="Sun X."/>
            <person name="Wang J."/>
            <person name="Zhao C."/>
            <person name="Wang Y."/>
            <person name="Wang D."/>
            <person name="Huang X."/>
            <person name="Wang R."/>
            <person name="Lv J."/>
            <person name="Li Y."/>
            <person name="Zhang Z."/>
            <person name="Liu B."/>
            <person name="Lu W."/>
            <person name="Hui Y."/>
            <person name="Liang J."/>
            <person name="Zhou Z."/>
            <person name="Hou R."/>
            <person name="Li X."/>
            <person name="Liu Y."/>
            <person name="Li H."/>
            <person name="Ning X."/>
            <person name="Lin Y."/>
            <person name="Zhao L."/>
            <person name="Xing Q."/>
            <person name="Dou J."/>
            <person name="Li Y."/>
            <person name="Mao J."/>
            <person name="Guo H."/>
            <person name="Dou H."/>
            <person name="Li T."/>
            <person name="Mu C."/>
            <person name="Jiang W."/>
            <person name="Fu Q."/>
            <person name="Fu X."/>
            <person name="Miao Y."/>
            <person name="Liu J."/>
            <person name="Yu Q."/>
            <person name="Li R."/>
            <person name="Liao H."/>
            <person name="Li X."/>
            <person name="Kong Y."/>
            <person name="Jiang Z."/>
            <person name="Chourrout D."/>
            <person name="Li R."/>
            <person name="Bao Z."/>
        </authorList>
    </citation>
    <scope>NUCLEOTIDE SEQUENCE [LARGE SCALE GENOMIC DNA]</scope>
    <source>
        <strain evidence="14 15">PY_sf001</strain>
    </source>
</reference>
<keyword evidence="10" id="KW-0342">GTP-binding</keyword>
<sequence>MATLKLFSATRAAHGHLQKLVRPGACMYQQKRSKYMDVSKPPDATSFGGMTSDHVAILFFRETLRGLGIISGMMFKEPATINYPFEKGPLSPRFRGEHALRRYPSGEERCIACKLCEAVCPAQAITIEAEPRADGSRRTTRYDIDMTKCIYCGFCQEACPVDAIVESGKTTVSNFLADATDQASGEYHPTQGCRIVEFECNTGGRQNVEVEMWDCSGDRRFETCWPAMAKDTTGVVFVYNPDMPNHDKDMEGWYDFFVTQQSLKDSQCIILAHHKPGANERERSQLSDTFANVQTVQTNIEEDGDDVRNHFNNYLSRIISALSDNREKEELSIMNN</sequence>
<dbReference type="InterPro" id="IPR017896">
    <property type="entry name" value="4Fe4S_Fe-S-bd"/>
</dbReference>
<dbReference type="GO" id="GO:0005525">
    <property type="term" value="F:GTP binding"/>
    <property type="evidence" value="ECO:0007669"/>
    <property type="project" value="UniProtKB-KW"/>
</dbReference>
<evidence type="ECO:0000256" key="8">
    <source>
        <dbReference type="ARBA" id="ARBA00023004"/>
    </source>
</evidence>
<dbReference type="AlphaFoldDB" id="A0A210PVB7"/>
<keyword evidence="7" id="KW-1278">Translocase</keyword>
<comment type="cofactor">
    <cofactor evidence="1">
        <name>[4Fe-4S] cluster</name>
        <dbReference type="ChEBI" id="CHEBI:49883"/>
    </cofactor>
</comment>
<evidence type="ECO:0000256" key="1">
    <source>
        <dbReference type="ARBA" id="ARBA00001966"/>
    </source>
</evidence>
<evidence type="ECO:0000313" key="15">
    <source>
        <dbReference type="Proteomes" id="UP000242188"/>
    </source>
</evidence>
<dbReference type="NCBIfam" id="NF004538">
    <property type="entry name" value="PRK05888.1-4"/>
    <property type="match status" value="1"/>
</dbReference>
<name>A0A210PVB7_MIZYE</name>
<evidence type="ECO:0000256" key="10">
    <source>
        <dbReference type="ARBA" id="ARBA00023134"/>
    </source>
</evidence>
<dbReference type="NCBIfam" id="TIGR01971">
    <property type="entry name" value="NuoI"/>
    <property type="match status" value="1"/>
</dbReference>
<dbReference type="GO" id="GO:0005739">
    <property type="term" value="C:mitochondrion"/>
    <property type="evidence" value="ECO:0007669"/>
    <property type="project" value="GOC"/>
</dbReference>
<dbReference type="GO" id="GO:0003954">
    <property type="term" value="F:NADH dehydrogenase activity"/>
    <property type="evidence" value="ECO:0007669"/>
    <property type="project" value="TreeGrafter"/>
</dbReference>
<protein>
    <recommendedName>
        <fullName evidence="11">Intraflagellar transport protein 22 homolog</fullName>
    </recommendedName>
    <alternativeName>
        <fullName evidence="12">Rab-like protein 5</fullName>
    </alternativeName>
</protein>
<dbReference type="PANTHER" id="PTHR10849">
    <property type="entry name" value="NADH DEHYDROGENASE UBIQUINONE IRON-SULFUR PROTEIN 8, MITOCHONDRIAL"/>
    <property type="match status" value="1"/>
</dbReference>
<evidence type="ECO:0000259" key="13">
    <source>
        <dbReference type="PROSITE" id="PS51379"/>
    </source>
</evidence>
<feature type="domain" description="4Fe-4S ferredoxin-type" evidence="13">
    <location>
        <begin position="140"/>
        <end position="169"/>
    </location>
</feature>
<dbReference type="Pfam" id="PF12838">
    <property type="entry name" value="Fer4_7"/>
    <property type="match status" value="1"/>
</dbReference>
<organism evidence="14 15">
    <name type="scientific">Mizuhopecten yessoensis</name>
    <name type="common">Japanese scallop</name>
    <name type="synonym">Patinopecten yessoensis</name>
    <dbReference type="NCBI Taxonomy" id="6573"/>
    <lineage>
        <taxon>Eukaryota</taxon>
        <taxon>Metazoa</taxon>
        <taxon>Spiralia</taxon>
        <taxon>Lophotrochozoa</taxon>
        <taxon>Mollusca</taxon>
        <taxon>Bivalvia</taxon>
        <taxon>Autobranchia</taxon>
        <taxon>Pteriomorphia</taxon>
        <taxon>Pectinida</taxon>
        <taxon>Pectinoidea</taxon>
        <taxon>Pectinidae</taxon>
        <taxon>Mizuhopecten</taxon>
    </lineage>
</organism>
<dbReference type="InterPro" id="IPR027417">
    <property type="entry name" value="P-loop_NTPase"/>
</dbReference>
<dbReference type="PANTHER" id="PTHR10849:SF20">
    <property type="entry name" value="NADH DEHYDROGENASE [UBIQUINONE] IRON-SULFUR PROTEIN 8, MITOCHONDRIAL"/>
    <property type="match status" value="1"/>
</dbReference>
<evidence type="ECO:0000256" key="2">
    <source>
        <dbReference type="ARBA" id="ARBA00006270"/>
    </source>
</evidence>
<evidence type="ECO:0000313" key="14">
    <source>
        <dbReference type="EMBL" id="OWF40433.1"/>
    </source>
</evidence>
<keyword evidence="8" id="KW-0408">Iron</keyword>
<dbReference type="GO" id="GO:0046872">
    <property type="term" value="F:metal ion binding"/>
    <property type="evidence" value="ECO:0007669"/>
    <property type="project" value="UniProtKB-KW"/>
</dbReference>
<dbReference type="GO" id="GO:0016020">
    <property type="term" value="C:membrane"/>
    <property type="evidence" value="ECO:0007669"/>
    <property type="project" value="InterPro"/>
</dbReference>
<evidence type="ECO:0000256" key="11">
    <source>
        <dbReference type="ARBA" id="ARBA00040799"/>
    </source>
</evidence>
<dbReference type="GO" id="GO:0006120">
    <property type="term" value="P:mitochondrial electron transport, NADH to ubiquinone"/>
    <property type="evidence" value="ECO:0007669"/>
    <property type="project" value="TreeGrafter"/>
</dbReference>
<proteinExistence type="inferred from homology"/>
<evidence type="ECO:0000256" key="12">
    <source>
        <dbReference type="ARBA" id="ARBA00041562"/>
    </source>
</evidence>
<dbReference type="PROSITE" id="PS51379">
    <property type="entry name" value="4FE4S_FER_2"/>
    <property type="match status" value="2"/>
</dbReference>
<keyword evidence="6" id="KW-0547">Nucleotide-binding</keyword>
<dbReference type="PROSITE" id="PS00198">
    <property type="entry name" value="4FE4S_FER_1"/>
    <property type="match status" value="2"/>
</dbReference>
<dbReference type="Proteomes" id="UP000242188">
    <property type="component" value="Unassembled WGS sequence"/>
</dbReference>
<dbReference type="EMBL" id="NEDP02005465">
    <property type="protein sequence ID" value="OWF40433.1"/>
    <property type="molecule type" value="Genomic_DNA"/>
</dbReference>
<comment type="similarity">
    <text evidence="2">Belongs to the small GTPase superfamily. Rab family.</text>
</comment>
<keyword evidence="14" id="KW-0830">Ubiquinone</keyword>
<evidence type="ECO:0000256" key="4">
    <source>
        <dbReference type="ARBA" id="ARBA00022485"/>
    </source>
</evidence>
<evidence type="ECO:0000256" key="6">
    <source>
        <dbReference type="ARBA" id="ARBA00022741"/>
    </source>
</evidence>
<evidence type="ECO:0000256" key="9">
    <source>
        <dbReference type="ARBA" id="ARBA00023014"/>
    </source>
</evidence>
<accession>A0A210PVB7</accession>
<keyword evidence="4" id="KW-0004">4Fe-4S</keyword>
<dbReference type="FunFam" id="3.40.50.300:FF:001100">
    <property type="entry name" value="intraflagellar transport protein 22 homolog"/>
    <property type="match status" value="1"/>
</dbReference>
<dbReference type="SUPFAM" id="SSF54862">
    <property type="entry name" value="4Fe-4S ferredoxins"/>
    <property type="match status" value="1"/>
</dbReference>
<keyword evidence="5" id="KW-0479">Metal-binding</keyword>
<dbReference type="STRING" id="6573.A0A210PVB7"/>
<dbReference type="GO" id="GO:0051539">
    <property type="term" value="F:4 iron, 4 sulfur cluster binding"/>
    <property type="evidence" value="ECO:0007669"/>
    <property type="project" value="UniProtKB-KW"/>
</dbReference>
<comment type="caution">
    <text evidence="14">The sequence shown here is derived from an EMBL/GenBank/DDBJ whole genome shotgun (WGS) entry which is preliminary data.</text>
</comment>
<dbReference type="InterPro" id="IPR010226">
    <property type="entry name" value="NADH_quinone_OxRdtase_chainI"/>
</dbReference>
<dbReference type="Gene3D" id="3.30.70.3270">
    <property type="match status" value="1"/>
</dbReference>
<evidence type="ECO:0000256" key="5">
    <source>
        <dbReference type="ARBA" id="ARBA00022723"/>
    </source>
</evidence>
<dbReference type="GO" id="GO:0030990">
    <property type="term" value="C:intraciliary transport particle"/>
    <property type="evidence" value="ECO:0007669"/>
    <property type="project" value="UniProtKB-ARBA"/>
</dbReference>
<evidence type="ECO:0000256" key="3">
    <source>
        <dbReference type="ARBA" id="ARBA00010277"/>
    </source>
</evidence>
<keyword evidence="15" id="KW-1185">Reference proteome</keyword>
<keyword evidence="9" id="KW-0411">Iron-sulfur</keyword>
<dbReference type="SUPFAM" id="SSF52540">
    <property type="entry name" value="P-loop containing nucleoside triphosphate hydrolases"/>
    <property type="match status" value="1"/>
</dbReference>
<evidence type="ECO:0000256" key="7">
    <source>
        <dbReference type="ARBA" id="ARBA00022967"/>
    </source>
</evidence>
<dbReference type="OrthoDB" id="275177at2759"/>